<dbReference type="Gene3D" id="2.60.40.3500">
    <property type="match status" value="1"/>
</dbReference>
<dbReference type="EMBL" id="JAOCQJ010000002">
    <property type="protein sequence ID" value="MCT7315685.1"/>
    <property type="molecule type" value="Genomic_DNA"/>
</dbReference>
<gene>
    <name evidence="13" type="ORF">N5I87_06680</name>
    <name evidence="12" type="ORF">N5J06_18625</name>
</gene>
<evidence type="ECO:0000313" key="12">
    <source>
        <dbReference type="EMBL" id="MCT7312992.1"/>
    </source>
</evidence>
<accession>A0AAE3I1N4</accession>
<protein>
    <recommendedName>
        <fullName evidence="9">N-acetylmuramoyl-L-alanine amidase AmiC</fullName>
        <ecNumber evidence="4">3.5.1.28</ecNumber>
    </recommendedName>
</protein>
<name>A0AAE3I1N4_9RALS</name>
<dbReference type="SUPFAM" id="SSF53187">
    <property type="entry name" value="Zn-dependent exopeptidases"/>
    <property type="match status" value="1"/>
</dbReference>
<organism evidence="13 14">
    <name type="scientific">Ralstonia mojiangensis</name>
    <dbReference type="NCBI Taxonomy" id="2953895"/>
    <lineage>
        <taxon>Bacteria</taxon>
        <taxon>Pseudomonadati</taxon>
        <taxon>Pseudomonadota</taxon>
        <taxon>Betaproteobacteria</taxon>
        <taxon>Burkholderiales</taxon>
        <taxon>Burkholderiaceae</taxon>
        <taxon>Ralstonia</taxon>
    </lineage>
</organism>
<dbReference type="PANTHER" id="PTHR30404:SF0">
    <property type="entry name" value="N-ACETYLMURAMOYL-L-ALANINE AMIDASE AMIC"/>
    <property type="match status" value="1"/>
</dbReference>
<dbReference type="PANTHER" id="PTHR30404">
    <property type="entry name" value="N-ACETYLMURAMOYL-L-ALANINE AMIDASE"/>
    <property type="match status" value="1"/>
</dbReference>
<dbReference type="FunFam" id="3.40.630.40:FF:000001">
    <property type="entry name" value="N-acetylmuramoyl-L-alanine amidase"/>
    <property type="match status" value="1"/>
</dbReference>
<comment type="subcellular location">
    <subcellularLocation>
        <location evidence="2">Periplasm</location>
    </subcellularLocation>
</comment>
<keyword evidence="8" id="KW-0961">Cell wall biogenesis/degradation</keyword>
<comment type="similarity">
    <text evidence="3">Belongs to the N-acetylmuramoyl-L-alanine amidase 3 family.</text>
</comment>
<evidence type="ECO:0000256" key="10">
    <source>
        <dbReference type="SAM" id="MobiDB-lite"/>
    </source>
</evidence>
<evidence type="ECO:0000313" key="14">
    <source>
        <dbReference type="Proteomes" id="UP001164374"/>
    </source>
</evidence>
<sequence>MLIKHLPTDQPDDPNLPSQARRQWLTRMAKAGAGTVILSLVGPQIARGANIVAVRVWPAEDYTRVTIESDVALKATHQLIKDPDRLMVDIDGLDLNPTLRELVAKIAPNDPYIRQVRVGQNRPSVVRLVFDLKESVNPQVFTLLPIAGYRNRLVFDLYPTNPPDPLMQLVQATEGKQERFAASGGTPMPEPSDDDDPIAALARRNSGGSPTKTPIEEPQPPALANRTPPRRTSPATSAHPPSTLANAPNTPPLEIVPEQPVPRALSNGPRMRRLLTVAIDPGHGGEDPGATGGAGTHEKDVVLSIARMLKAKIDAQPNMRAMMTRDSDYFVPLGVRVQKARRVQADLFVSIHADAFLSPEARGASVFVLSDRGASSAQAKWLANKENAADMIGGANLGSKDAQVTRVLLDLSTTAQITDSMKVGRAVLDQIGGINRLHKGQVEQAGFAVLKAPDIPSILVETAFISNPEEEAKLNDLGHQNQLADAILRGIRAYFAKNPPLSRNPGV</sequence>
<reference evidence="13" key="2">
    <citation type="submission" date="2023-02" db="EMBL/GenBank/DDBJ databases">
        <authorList>
            <person name="Lu C.-H."/>
        </authorList>
    </citation>
    <scope>NUCLEOTIDE SEQUENCE</scope>
    <source>
        <strain evidence="13">22TCCZM01-4</strain>
        <strain evidence="12">22TCJT01-1</strain>
    </source>
</reference>
<evidence type="ECO:0000256" key="5">
    <source>
        <dbReference type="ARBA" id="ARBA00022729"/>
    </source>
</evidence>
<dbReference type="EMBL" id="JAOCQI010000003">
    <property type="protein sequence ID" value="MCT7312992.1"/>
    <property type="molecule type" value="Genomic_DNA"/>
</dbReference>
<feature type="compositionally biased region" description="Polar residues" evidence="10">
    <location>
        <begin position="233"/>
        <end position="248"/>
    </location>
</feature>
<evidence type="ECO:0000256" key="7">
    <source>
        <dbReference type="ARBA" id="ARBA00022801"/>
    </source>
</evidence>
<evidence type="ECO:0000259" key="11">
    <source>
        <dbReference type="SMART" id="SM00646"/>
    </source>
</evidence>
<dbReference type="InterPro" id="IPR002508">
    <property type="entry name" value="MurNAc-LAA_cat"/>
</dbReference>
<evidence type="ECO:0000256" key="1">
    <source>
        <dbReference type="ARBA" id="ARBA00001561"/>
    </source>
</evidence>
<dbReference type="EC" id="3.5.1.28" evidence="4"/>
<keyword evidence="7 13" id="KW-0378">Hydrolase</keyword>
<dbReference type="InterPro" id="IPR021731">
    <property type="entry name" value="AMIN_dom"/>
</dbReference>
<evidence type="ECO:0000313" key="15">
    <source>
        <dbReference type="Proteomes" id="UP001164420"/>
    </source>
</evidence>
<dbReference type="GO" id="GO:0030288">
    <property type="term" value="C:outer membrane-bounded periplasmic space"/>
    <property type="evidence" value="ECO:0007669"/>
    <property type="project" value="TreeGrafter"/>
</dbReference>
<dbReference type="InterPro" id="IPR050695">
    <property type="entry name" value="N-acetylmuramoyl_amidase_3"/>
</dbReference>
<evidence type="ECO:0000256" key="6">
    <source>
        <dbReference type="ARBA" id="ARBA00022764"/>
    </source>
</evidence>
<evidence type="ECO:0000256" key="3">
    <source>
        <dbReference type="ARBA" id="ARBA00010860"/>
    </source>
</evidence>
<dbReference type="RefSeq" id="WP_260771417.1">
    <property type="nucleotide sequence ID" value="NZ_JAOCQH010000001.1"/>
</dbReference>
<evidence type="ECO:0000256" key="4">
    <source>
        <dbReference type="ARBA" id="ARBA00011901"/>
    </source>
</evidence>
<keyword evidence="5" id="KW-0732">Signal</keyword>
<reference evidence="13 15" key="1">
    <citation type="journal article" date="2023" name="Front. Microbiol.">
        <title>Ralstonia chuxiongensis sp. nov., Ralstonia mojiangensis sp. nov., and Ralstonia soli sp. nov., isolated from tobacco fields, are three novel species in the family Burkholderiaceae.</title>
        <authorList>
            <person name="Lu C.H."/>
            <person name="Zhang Y.Y."/>
            <person name="Jiang N."/>
            <person name="Chen W."/>
            <person name="Shao X."/>
            <person name="Zhao Z.M."/>
            <person name="Lu W.L."/>
            <person name="Hu X."/>
            <person name="Xi Y.X."/>
            <person name="Zou S.Y."/>
            <person name="Wei Q.J."/>
            <person name="Lin Z.L."/>
            <person name="Gong L."/>
            <person name="Gai X.T."/>
            <person name="Zhang L.Q."/>
            <person name="Li J.Y."/>
            <person name="Jin Y."/>
            <person name="Xia Z.Y."/>
        </authorList>
    </citation>
    <scope>NUCLEOTIDE SEQUENCE</scope>
    <source>
        <strain evidence="13">22TCCZM01-4</strain>
        <strain evidence="12 15">22TCJT01-1</strain>
    </source>
</reference>
<dbReference type="AlphaFoldDB" id="A0AAE3I1N4"/>
<dbReference type="Proteomes" id="UP001164374">
    <property type="component" value="Unassembled WGS sequence"/>
</dbReference>
<dbReference type="GO" id="GO:0009253">
    <property type="term" value="P:peptidoglycan catabolic process"/>
    <property type="evidence" value="ECO:0007669"/>
    <property type="project" value="InterPro"/>
</dbReference>
<keyword evidence="15" id="KW-1185">Reference proteome</keyword>
<evidence type="ECO:0000313" key="13">
    <source>
        <dbReference type="EMBL" id="MCT7315685.1"/>
    </source>
</evidence>
<dbReference type="SMART" id="SM00646">
    <property type="entry name" value="Ami_3"/>
    <property type="match status" value="1"/>
</dbReference>
<evidence type="ECO:0000256" key="2">
    <source>
        <dbReference type="ARBA" id="ARBA00004418"/>
    </source>
</evidence>
<dbReference type="GO" id="GO:0071555">
    <property type="term" value="P:cell wall organization"/>
    <property type="evidence" value="ECO:0007669"/>
    <property type="project" value="UniProtKB-KW"/>
</dbReference>
<comment type="caution">
    <text evidence="13">The sequence shown here is derived from an EMBL/GenBank/DDBJ whole genome shotgun (WGS) entry which is preliminary data.</text>
</comment>
<dbReference type="GO" id="GO:0008745">
    <property type="term" value="F:N-acetylmuramoyl-L-alanine amidase activity"/>
    <property type="evidence" value="ECO:0007669"/>
    <property type="project" value="UniProtKB-EC"/>
</dbReference>
<feature type="domain" description="MurNAc-LAA" evidence="11">
    <location>
        <begin position="337"/>
        <end position="492"/>
    </location>
</feature>
<dbReference type="CDD" id="cd02696">
    <property type="entry name" value="MurNAc-LAA"/>
    <property type="match status" value="1"/>
</dbReference>
<dbReference type="Proteomes" id="UP001164420">
    <property type="component" value="Unassembled WGS sequence"/>
</dbReference>
<feature type="region of interest" description="Disordered" evidence="10">
    <location>
        <begin position="177"/>
        <end position="269"/>
    </location>
</feature>
<evidence type="ECO:0000256" key="8">
    <source>
        <dbReference type="ARBA" id="ARBA00023316"/>
    </source>
</evidence>
<dbReference type="Pfam" id="PF11741">
    <property type="entry name" value="AMIN"/>
    <property type="match status" value="1"/>
</dbReference>
<dbReference type="Gene3D" id="3.40.630.40">
    <property type="entry name" value="Zn-dependent exopeptidases"/>
    <property type="match status" value="1"/>
</dbReference>
<evidence type="ECO:0000256" key="9">
    <source>
        <dbReference type="ARBA" id="ARBA00074581"/>
    </source>
</evidence>
<dbReference type="Pfam" id="PF01520">
    <property type="entry name" value="Amidase_3"/>
    <property type="match status" value="1"/>
</dbReference>
<comment type="catalytic activity">
    <reaction evidence="1">
        <text>Hydrolyzes the link between N-acetylmuramoyl residues and L-amino acid residues in certain cell-wall glycopeptides.</text>
        <dbReference type="EC" id="3.5.1.28"/>
    </reaction>
</comment>
<keyword evidence="6" id="KW-0574">Periplasm</keyword>
<proteinExistence type="inferred from homology"/>